<comment type="similarity">
    <text evidence="1">Belongs to the cytochrome P450 family.</text>
</comment>
<evidence type="ECO:0000256" key="2">
    <source>
        <dbReference type="ARBA" id="ARBA00022617"/>
    </source>
</evidence>
<keyword evidence="2" id="KW-0349">Heme</keyword>
<dbReference type="PROSITE" id="PS00086">
    <property type="entry name" value="CYTOCHROME_P450"/>
    <property type="match status" value="1"/>
</dbReference>
<dbReference type="FunFam" id="1.10.630.10:FF:000018">
    <property type="entry name" value="Cytochrome P450 monooxygenase"/>
    <property type="match status" value="1"/>
</dbReference>
<dbReference type="InterPro" id="IPR017972">
    <property type="entry name" value="Cyt_P450_CS"/>
</dbReference>
<keyword evidence="5" id="KW-0408">Iron</keyword>
<accession>A0A6J7EIA9</accession>
<dbReference type="PANTHER" id="PTHR46696:SF6">
    <property type="entry name" value="P450, PUTATIVE (EUROFUNG)-RELATED"/>
    <property type="match status" value="1"/>
</dbReference>
<dbReference type="InterPro" id="IPR001128">
    <property type="entry name" value="Cyt_P450"/>
</dbReference>
<protein>
    <submittedName>
        <fullName evidence="7">Unannotated protein</fullName>
    </submittedName>
</protein>
<dbReference type="Pfam" id="PF00067">
    <property type="entry name" value="p450"/>
    <property type="match status" value="1"/>
</dbReference>
<dbReference type="PRINTS" id="PR00385">
    <property type="entry name" value="P450"/>
</dbReference>
<keyword evidence="6" id="KW-0503">Monooxygenase</keyword>
<dbReference type="Gene3D" id="1.10.630.10">
    <property type="entry name" value="Cytochrome P450"/>
    <property type="match status" value="1"/>
</dbReference>
<dbReference type="GO" id="GO:0005506">
    <property type="term" value="F:iron ion binding"/>
    <property type="evidence" value="ECO:0007669"/>
    <property type="project" value="InterPro"/>
</dbReference>
<dbReference type="InterPro" id="IPR036396">
    <property type="entry name" value="Cyt_P450_sf"/>
</dbReference>
<dbReference type="AlphaFoldDB" id="A0A6J7EIA9"/>
<dbReference type="GO" id="GO:0004497">
    <property type="term" value="F:monooxygenase activity"/>
    <property type="evidence" value="ECO:0007669"/>
    <property type="project" value="UniProtKB-KW"/>
</dbReference>
<gene>
    <name evidence="7" type="ORF">UFOPK3376_01515</name>
</gene>
<dbReference type="GO" id="GO:0020037">
    <property type="term" value="F:heme binding"/>
    <property type="evidence" value="ECO:0007669"/>
    <property type="project" value="InterPro"/>
</dbReference>
<evidence type="ECO:0000313" key="7">
    <source>
        <dbReference type="EMBL" id="CAB4880854.1"/>
    </source>
</evidence>
<proteinExistence type="inferred from homology"/>
<sequence length="405" mass="44583">MTNQTPPVQNWATDYDIFDPAYVTDPYGIWAELREVCPIAHTDRWGGSWLPTRYADVTEIARDIERFPSANGISVVPVLGIGDSAGASPLLTAGLPPISADPPLHTWTRRLILPTMSPARVAEYEVFTRELCRRLVDEIAANGAGDAAAGYAQQIPVRVIGHILGVPESMSSTFTGWVRDVLEFAHDEERRRGGVIALVTYLQGAVEQRLANPCDDFISELLQAENEGETIGVPVVMGMCALLLIAGVDTTWSSIGSTMWHLATHPEDRRRLVAEPELMPTAIEEFLRAYSPVTMARRLSEDQEFQGCPMKAGDRILMNFPAANRDPEVFPDPDTVVLDRLHNRHVAFGAGIHRCAGSNLARMEIRVAVEEWLAQIPDFEVTDASLVTWAGGQVRGPRSIPVRVI</sequence>
<dbReference type="EMBL" id="CAFBLP010000034">
    <property type="protein sequence ID" value="CAB4880854.1"/>
    <property type="molecule type" value="Genomic_DNA"/>
</dbReference>
<dbReference type="SUPFAM" id="SSF48264">
    <property type="entry name" value="Cytochrome P450"/>
    <property type="match status" value="1"/>
</dbReference>
<evidence type="ECO:0000256" key="6">
    <source>
        <dbReference type="ARBA" id="ARBA00023033"/>
    </source>
</evidence>
<evidence type="ECO:0000256" key="4">
    <source>
        <dbReference type="ARBA" id="ARBA00023002"/>
    </source>
</evidence>
<keyword evidence="4" id="KW-0560">Oxidoreductase</keyword>
<evidence type="ECO:0000256" key="5">
    <source>
        <dbReference type="ARBA" id="ARBA00023004"/>
    </source>
</evidence>
<dbReference type="GO" id="GO:0016705">
    <property type="term" value="F:oxidoreductase activity, acting on paired donors, with incorporation or reduction of molecular oxygen"/>
    <property type="evidence" value="ECO:0007669"/>
    <property type="project" value="InterPro"/>
</dbReference>
<evidence type="ECO:0000256" key="3">
    <source>
        <dbReference type="ARBA" id="ARBA00022723"/>
    </source>
</evidence>
<dbReference type="PRINTS" id="PR00359">
    <property type="entry name" value="BP450"/>
</dbReference>
<name>A0A6J7EIA9_9ZZZZ</name>
<evidence type="ECO:0000256" key="1">
    <source>
        <dbReference type="ARBA" id="ARBA00010617"/>
    </source>
</evidence>
<reference evidence="7" key="1">
    <citation type="submission" date="2020-05" db="EMBL/GenBank/DDBJ databases">
        <authorList>
            <person name="Chiriac C."/>
            <person name="Salcher M."/>
            <person name="Ghai R."/>
            <person name="Kavagutti S V."/>
        </authorList>
    </citation>
    <scope>NUCLEOTIDE SEQUENCE</scope>
</reference>
<organism evidence="7">
    <name type="scientific">freshwater metagenome</name>
    <dbReference type="NCBI Taxonomy" id="449393"/>
    <lineage>
        <taxon>unclassified sequences</taxon>
        <taxon>metagenomes</taxon>
        <taxon>ecological metagenomes</taxon>
    </lineage>
</organism>
<keyword evidence="3" id="KW-0479">Metal-binding</keyword>
<dbReference type="PANTHER" id="PTHR46696">
    <property type="entry name" value="P450, PUTATIVE (EUROFUNG)-RELATED"/>
    <property type="match status" value="1"/>
</dbReference>
<dbReference type="InterPro" id="IPR002397">
    <property type="entry name" value="Cyt_P450_B"/>
</dbReference>